<feature type="domain" description="HTH luxR-type" evidence="4">
    <location>
        <begin position="285"/>
        <end position="348"/>
    </location>
</feature>
<dbReference type="Gene3D" id="1.10.10.10">
    <property type="entry name" value="Winged helix-like DNA-binding domain superfamily/Winged helix DNA-binding domain"/>
    <property type="match status" value="1"/>
</dbReference>
<keyword evidence="2 5" id="KW-0238">DNA-binding</keyword>
<comment type="caution">
    <text evidence="5">The sequence shown here is derived from an EMBL/GenBank/DDBJ whole genome shotgun (WGS) entry which is preliminary data.</text>
</comment>
<accession>A0A841CTY1</accession>
<dbReference type="InterPro" id="IPR000792">
    <property type="entry name" value="Tscrpt_reg_LuxR_C"/>
</dbReference>
<evidence type="ECO:0000256" key="2">
    <source>
        <dbReference type="ARBA" id="ARBA00023125"/>
    </source>
</evidence>
<dbReference type="InterPro" id="IPR016032">
    <property type="entry name" value="Sig_transdc_resp-reg_C-effctor"/>
</dbReference>
<dbReference type="GO" id="GO:0006355">
    <property type="term" value="P:regulation of DNA-templated transcription"/>
    <property type="evidence" value="ECO:0007669"/>
    <property type="project" value="InterPro"/>
</dbReference>
<dbReference type="InterPro" id="IPR036388">
    <property type="entry name" value="WH-like_DNA-bd_sf"/>
</dbReference>
<evidence type="ECO:0000313" key="6">
    <source>
        <dbReference type="Proteomes" id="UP000547510"/>
    </source>
</evidence>
<dbReference type="RefSeq" id="WP_184696977.1">
    <property type="nucleotide sequence ID" value="NZ_JACHJN010000012.1"/>
</dbReference>
<dbReference type="AlphaFoldDB" id="A0A841CTY1"/>
<keyword evidence="3" id="KW-0804">Transcription</keyword>
<keyword evidence="1" id="KW-0805">Transcription regulation</keyword>
<reference evidence="5 6" key="1">
    <citation type="submission" date="2020-08" db="EMBL/GenBank/DDBJ databases">
        <title>Genomic Encyclopedia of Type Strains, Phase III (KMG-III): the genomes of soil and plant-associated and newly described type strains.</title>
        <authorList>
            <person name="Whitman W."/>
        </authorList>
    </citation>
    <scope>NUCLEOTIDE SEQUENCE [LARGE SCALE GENOMIC DNA]</scope>
    <source>
        <strain evidence="5 6">CECT 8640</strain>
    </source>
</reference>
<dbReference type="SUPFAM" id="SSF46894">
    <property type="entry name" value="C-terminal effector domain of the bipartite response regulators"/>
    <property type="match status" value="1"/>
</dbReference>
<evidence type="ECO:0000256" key="1">
    <source>
        <dbReference type="ARBA" id="ARBA00023015"/>
    </source>
</evidence>
<dbReference type="GO" id="GO:0003677">
    <property type="term" value="F:DNA binding"/>
    <property type="evidence" value="ECO:0007669"/>
    <property type="project" value="UniProtKB-KW"/>
</dbReference>
<evidence type="ECO:0000256" key="3">
    <source>
        <dbReference type="ARBA" id="ARBA00023163"/>
    </source>
</evidence>
<dbReference type="Proteomes" id="UP000547510">
    <property type="component" value="Unassembled WGS sequence"/>
</dbReference>
<dbReference type="PRINTS" id="PR00038">
    <property type="entry name" value="HTHLUXR"/>
</dbReference>
<organism evidence="5 6">
    <name type="scientific">Saccharothrix tamanrassetensis</name>
    <dbReference type="NCBI Taxonomy" id="1051531"/>
    <lineage>
        <taxon>Bacteria</taxon>
        <taxon>Bacillati</taxon>
        <taxon>Actinomycetota</taxon>
        <taxon>Actinomycetes</taxon>
        <taxon>Pseudonocardiales</taxon>
        <taxon>Pseudonocardiaceae</taxon>
        <taxon>Saccharothrix</taxon>
    </lineage>
</organism>
<protein>
    <submittedName>
        <fullName evidence="5">DNA-binding CsgD family transcriptional regulator</fullName>
    </submittedName>
</protein>
<dbReference type="SMART" id="SM00421">
    <property type="entry name" value="HTH_LUXR"/>
    <property type="match status" value="1"/>
</dbReference>
<dbReference type="Pfam" id="PF00196">
    <property type="entry name" value="GerE"/>
    <property type="match status" value="1"/>
</dbReference>
<dbReference type="PANTHER" id="PTHR44688">
    <property type="entry name" value="DNA-BINDING TRANSCRIPTIONAL ACTIVATOR DEVR_DOSR"/>
    <property type="match status" value="1"/>
</dbReference>
<evidence type="ECO:0000313" key="5">
    <source>
        <dbReference type="EMBL" id="MBB5959774.1"/>
    </source>
</evidence>
<evidence type="ECO:0000259" key="4">
    <source>
        <dbReference type="PROSITE" id="PS50043"/>
    </source>
</evidence>
<dbReference type="PANTHER" id="PTHR44688:SF16">
    <property type="entry name" value="DNA-BINDING TRANSCRIPTIONAL ACTIVATOR DEVR_DOSR"/>
    <property type="match status" value="1"/>
</dbReference>
<gene>
    <name evidence="5" type="ORF">FHS29_006395</name>
</gene>
<dbReference type="EMBL" id="JACHJN010000012">
    <property type="protein sequence ID" value="MBB5959774.1"/>
    <property type="molecule type" value="Genomic_DNA"/>
</dbReference>
<sequence length="348" mass="37295">MTRWGERLRWGLSEAAGQGADRHTIAEMLSTAITPWVPHDGVRLSGISPPSTPGPGALGYWHGYPSAMVQALRCEQNDSARPLAAAQPPIRLGPPAVFRQAPRREDAGTLSDEHDVGGELRLPLRNARGVWGTLGLLRAKGRPPFDAADADRAASLVPALVEGLRAFVTAGPLAPDAPALPTGLVVFGPDNTAVSATDQALAWQEQLKRRRCNTDMTQDPWFAGGLVTQARRHAQDPGTPPAVFCVPAVEQGRWTVLRAEALHGDGYADHVAFFVEAAGAQLLPSFCDWYGISRREQQVVAELCDGAPPRSIARRLGLSAHTVNDHLKAVYRKTCASGRDELVAAITT</sequence>
<keyword evidence="6" id="KW-1185">Reference proteome</keyword>
<name>A0A841CTY1_9PSEU</name>
<dbReference type="PROSITE" id="PS50043">
    <property type="entry name" value="HTH_LUXR_2"/>
    <property type="match status" value="1"/>
</dbReference>
<proteinExistence type="predicted"/>
<dbReference type="CDD" id="cd06170">
    <property type="entry name" value="LuxR_C_like"/>
    <property type="match status" value="1"/>
</dbReference>